<name>A0A2I3TN83_PANTR</name>
<dbReference type="Bgee" id="ENSPTRG00000052721">
    <property type="expression patterns" value="Expressed in skeletal muscle tissue and 16 other cell types or tissues"/>
</dbReference>
<keyword evidence="2" id="KW-1185">Reference proteome</keyword>
<proteinExistence type="predicted"/>
<sequence length="46" mass="5263">MTTASTSQMRQNYHQDSEAINGQINLELYASYVYLSISPMTCSWEV</sequence>
<dbReference type="InterPro" id="IPR012347">
    <property type="entry name" value="Ferritin-like"/>
</dbReference>
<reference evidence="1" key="2">
    <citation type="submission" date="2025-08" db="UniProtKB">
        <authorList>
            <consortium name="Ensembl"/>
        </authorList>
    </citation>
    <scope>IDENTIFICATION</scope>
</reference>
<dbReference type="Gene3D" id="1.20.1260.10">
    <property type="match status" value="1"/>
</dbReference>
<dbReference type="AlphaFoldDB" id="A0A2I3TN83"/>
<accession>A0A2I3TN83</accession>
<evidence type="ECO:0000313" key="1">
    <source>
        <dbReference type="Ensembl" id="ENSPTRP00000090693.1"/>
    </source>
</evidence>
<evidence type="ECO:0000313" key="2">
    <source>
        <dbReference type="Proteomes" id="UP000002277"/>
    </source>
</evidence>
<dbReference type="Ensembl" id="ENSPTRT00000090781.1">
    <property type="protein sequence ID" value="ENSPTRP00000090693.1"/>
    <property type="gene ID" value="ENSPTRG00000052721.1"/>
</dbReference>
<reference evidence="1 2" key="1">
    <citation type="journal article" date="2005" name="Nature">
        <title>Initial sequence of the chimpanzee genome and comparison with the human genome.</title>
        <authorList>
            <consortium name="Chimpanzee sequencing and analysis consortium"/>
        </authorList>
    </citation>
    <scope>NUCLEOTIDE SEQUENCE [LARGE SCALE GENOMIC DNA]</scope>
</reference>
<evidence type="ECO:0008006" key="3">
    <source>
        <dbReference type="Google" id="ProtNLM"/>
    </source>
</evidence>
<dbReference type="InParanoid" id="A0A2I3TN83"/>
<protein>
    <recommendedName>
        <fullName evidence="3">Ferritin</fullName>
    </recommendedName>
</protein>
<organism evidence="1 2">
    <name type="scientific">Pan troglodytes</name>
    <name type="common">Chimpanzee</name>
    <dbReference type="NCBI Taxonomy" id="9598"/>
    <lineage>
        <taxon>Eukaryota</taxon>
        <taxon>Metazoa</taxon>
        <taxon>Chordata</taxon>
        <taxon>Craniata</taxon>
        <taxon>Vertebrata</taxon>
        <taxon>Euteleostomi</taxon>
        <taxon>Mammalia</taxon>
        <taxon>Eutheria</taxon>
        <taxon>Euarchontoglires</taxon>
        <taxon>Primates</taxon>
        <taxon>Haplorrhini</taxon>
        <taxon>Catarrhini</taxon>
        <taxon>Hominidae</taxon>
        <taxon>Pan</taxon>
    </lineage>
</organism>
<reference evidence="1" key="3">
    <citation type="submission" date="2025-09" db="UniProtKB">
        <authorList>
            <consortium name="Ensembl"/>
        </authorList>
    </citation>
    <scope>IDENTIFICATION</scope>
</reference>
<dbReference type="Proteomes" id="UP000002277">
    <property type="component" value="Chromosome 3"/>
</dbReference>
<dbReference type="EMBL" id="AACZ04048145">
    <property type="status" value="NOT_ANNOTATED_CDS"/>
    <property type="molecule type" value="Genomic_DNA"/>
</dbReference>
<dbReference type="InterPro" id="IPR009078">
    <property type="entry name" value="Ferritin-like_SF"/>
</dbReference>
<dbReference type="GeneTree" id="ENSGT01020000231111"/>
<dbReference type="SUPFAM" id="SSF47240">
    <property type="entry name" value="Ferritin-like"/>
    <property type="match status" value="1"/>
</dbReference>